<dbReference type="PROSITE" id="PS00012">
    <property type="entry name" value="PHOSPHOPANTETHEINE"/>
    <property type="match status" value="1"/>
</dbReference>
<dbReference type="InterPro" id="IPR009081">
    <property type="entry name" value="PP-bd_ACP"/>
</dbReference>
<dbReference type="Pfam" id="PF00501">
    <property type="entry name" value="AMP-binding"/>
    <property type="match status" value="1"/>
</dbReference>
<dbReference type="SUPFAM" id="SSF51735">
    <property type="entry name" value="NAD(P)-binding Rossmann-fold domains"/>
    <property type="match status" value="1"/>
</dbReference>
<gene>
    <name evidence="6" type="ORF">GCM10010393_37560</name>
</gene>
<dbReference type="Gene3D" id="3.30.300.30">
    <property type="match status" value="1"/>
</dbReference>
<dbReference type="InterPro" id="IPR036736">
    <property type="entry name" value="ACP-like_sf"/>
</dbReference>
<comment type="cofactor">
    <cofactor evidence="1">
        <name>pantetheine 4'-phosphate</name>
        <dbReference type="ChEBI" id="CHEBI:47942"/>
    </cofactor>
</comment>
<dbReference type="EMBL" id="BAAASR010000020">
    <property type="protein sequence ID" value="GAA2501656.1"/>
    <property type="molecule type" value="Genomic_DNA"/>
</dbReference>
<dbReference type="Gene3D" id="3.30.559.10">
    <property type="entry name" value="Chloramphenicol acetyltransferase-like domain"/>
    <property type="match status" value="1"/>
</dbReference>
<dbReference type="Pfam" id="PF00550">
    <property type="entry name" value="PP-binding"/>
    <property type="match status" value="1"/>
</dbReference>
<dbReference type="PIRSF" id="PIRSF001617">
    <property type="entry name" value="Alpha-AR"/>
    <property type="match status" value="1"/>
</dbReference>
<name>A0ABP5ZNK3_9ACTN</name>
<dbReference type="InterPro" id="IPR020806">
    <property type="entry name" value="PKS_PP-bd"/>
</dbReference>
<proteinExistence type="predicted"/>
<protein>
    <submittedName>
        <fullName evidence="6">Thioester reductase domain-containing protein</fullName>
    </submittedName>
</protein>
<evidence type="ECO:0000313" key="7">
    <source>
        <dbReference type="Proteomes" id="UP001499942"/>
    </source>
</evidence>
<keyword evidence="7" id="KW-1185">Reference proteome</keyword>
<dbReference type="Gene3D" id="2.30.38.10">
    <property type="entry name" value="Luciferase, Domain 3"/>
    <property type="match status" value="1"/>
</dbReference>
<dbReference type="PROSITE" id="PS00455">
    <property type="entry name" value="AMP_BINDING"/>
    <property type="match status" value="1"/>
</dbReference>
<dbReference type="SUPFAM" id="SSF56801">
    <property type="entry name" value="Acetyl-CoA synthetase-like"/>
    <property type="match status" value="1"/>
</dbReference>
<keyword evidence="2" id="KW-0596">Phosphopantetheine</keyword>
<dbReference type="CDD" id="cd19531">
    <property type="entry name" value="LCL_NRPS-like"/>
    <property type="match status" value="1"/>
</dbReference>
<dbReference type="InterPro" id="IPR000873">
    <property type="entry name" value="AMP-dep_synth/lig_dom"/>
</dbReference>
<dbReference type="InterPro" id="IPR010080">
    <property type="entry name" value="Thioester_reductase-like_dom"/>
</dbReference>
<evidence type="ECO:0000259" key="5">
    <source>
        <dbReference type="PROSITE" id="PS50075"/>
    </source>
</evidence>
<sequence>MTPYAAGGAHTSHPMSSEQESIWLNDQFQPGAGRYVESWIHRLRGDVDVRAVRAALTGVVARHEPLRSALVLEDGRTVQRVFPPAPVPLAVREAGPDAPADAIRAAVSGPLPTDRPPLLRATLLRVGERDAVLAVALHHAVVDGWSLRLLDEEFSECYRAAVEGRSPRLPDLTTTFGAYARAQRRRAEAAPDEGLDYWRQALDGAPAESTFPLDRPRPAVPDHRGGMIEFSIGPELADAVRATCRRLRATPFVLFTAALTALVARLGGQDDVVLGTPVTRRDRLELEPLIACLSDVMPLRQRVRPGLTFRELVERSTTLVRGAMAHRHVPHSRLVSELAGERVPGRFPLFQVVFTVDDAHAPGLRLPGVSAERLHGHNGTAKFDVFLELVPREGGGYRALLEYATGVLDPSTAGRLTERFLALLADATRNPDTAVDDLAVMPGAERRLVTEVLSAGPGPRAPWPAPHAHELVARTVRSAPDAPAVVHGERTMTYAELWAASYGVARRLVSQGLARQRIGVRVERSARALVAVLGVLRAGAACVPLDPALPDERTACMVRDSRMAAILTTRSTPAAPDTGIPVLFLEEFPGEPSGEALPRTSPDDPAYVVYTSGSTGHPKGVAMPHRSLAALLDWQCRGSAAGAGSRTLQFAPLGFDVAFQETFATWACGGALVLADDGTRRDPHRLLDLMERHAVDRLFLPYVALQQLAEYADASGRSAGTLREVITAGEQLYVTPAIRSFFTTGCPGARLENQYGPSETHVVTAHRLTGPPATWPDRPPIGRPVPGSRVYVLDGRLRPCPIGTVGEICVAGDSVALGYLSEEAARAGRFVPDPFGPARPGGLLYRTGDRGRLLPDGTIRFLGRDDDQVKIRGFRIEPAEAEAALKAVPGVADAVVHVDGSDAGDRRLVAYFTATAAGGPGPEQVRAALLERLPGHLVPASLVRVPELPLTASGKTDRAAVHRLYGSAGRADRATPAAPTLAAPAALAAVWGDVLRTGDTDPDRSFFSLGGDSLLAVRLSVRLRTELGLDIRPADIVAAPTLRALTALAASRGRAVPVIGPQTLAPDIAPAPEVVRVADDPRHILLTGATGFLGAFLLRDLLERTGAVVHCLVRAGGTAAAGERLRAALERYGLWDGSRAHRVLAVPGDLALPRLGLGQDRFDELARTVDVVFHSGAEVNLAYGYERLKAANVDGTAEVLRLAAAHRTVPVHHVSTVGVFPPAGPPTGRVLPGHPLGDVTLLRNGYAESKWVAETLVARARERGLPVTVYRPTRIGGSSVTGACQTSDFLWLLVKGCVQAGLAPGDYVSDFDLVPVDHVSGAITALAADPAAAGRTFHVSSERLRPFTEIVDRLRGLGHRLADVPLEDWHRHMERHPGNAAYPLLGLLPPKGAGASHRPASPLFDSSATRRALRGSGVVPPEVTDALLDRCVRSFVRDGFLPAPPAKKVPGPCRDRVGHEIS</sequence>
<evidence type="ECO:0000256" key="2">
    <source>
        <dbReference type="ARBA" id="ARBA00022450"/>
    </source>
</evidence>
<accession>A0ABP5ZNK3</accession>
<dbReference type="CDD" id="cd05235">
    <property type="entry name" value="SDR_e1"/>
    <property type="match status" value="1"/>
</dbReference>
<dbReference type="InterPro" id="IPR001242">
    <property type="entry name" value="Condensation_dom"/>
</dbReference>
<dbReference type="SUPFAM" id="SSF47336">
    <property type="entry name" value="ACP-like"/>
    <property type="match status" value="1"/>
</dbReference>
<dbReference type="RefSeq" id="WP_344362625.1">
    <property type="nucleotide sequence ID" value="NZ_BAAASR010000020.1"/>
</dbReference>
<dbReference type="Gene3D" id="1.10.1200.10">
    <property type="entry name" value="ACP-like"/>
    <property type="match status" value="1"/>
</dbReference>
<dbReference type="Proteomes" id="UP001499942">
    <property type="component" value="Unassembled WGS sequence"/>
</dbReference>
<feature type="domain" description="Carrier" evidence="5">
    <location>
        <begin position="978"/>
        <end position="1053"/>
    </location>
</feature>
<dbReference type="InterPro" id="IPR006162">
    <property type="entry name" value="Ppantetheine_attach_site"/>
</dbReference>
<evidence type="ECO:0000256" key="4">
    <source>
        <dbReference type="ARBA" id="ARBA00022598"/>
    </source>
</evidence>
<dbReference type="InterPro" id="IPR023213">
    <property type="entry name" value="CAT-like_dom_sf"/>
</dbReference>
<dbReference type="Pfam" id="PF07993">
    <property type="entry name" value="NAD_binding_4"/>
    <property type="match status" value="1"/>
</dbReference>
<dbReference type="InterPro" id="IPR025110">
    <property type="entry name" value="AMP-bd_C"/>
</dbReference>
<dbReference type="NCBIfam" id="TIGR01733">
    <property type="entry name" value="AA-adenyl-dom"/>
    <property type="match status" value="1"/>
</dbReference>
<evidence type="ECO:0000256" key="3">
    <source>
        <dbReference type="ARBA" id="ARBA00022553"/>
    </source>
</evidence>
<organism evidence="6 7">
    <name type="scientific">Streptomyces gobitricini</name>
    <dbReference type="NCBI Taxonomy" id="68211"/>
    <lineage>
        <taxon>Bacteria</taxon>
        <taxon>Bacillati</taxon>
        <taxon>Actinomycetota</taxon>
        <taxon>Actinomycetes</taxon>
        <taxon>Kitasatosporales</taxon>
        <taxon>Streptomycetaceae</taxon>
        <taxon>Streptomyces</taxon>
    </lineage>
</organism>
<dbReference type="Gene3D" id="3.30.559.30">
    <property type="entry name" value="Nonribosomal peptide synthetase, condensation domain"/>
    <property type="match status" value="1"/>
</dbReference>
<dbReference type="Gene3D" id="3.40.50.720">
    <property type="entry name" value="NAD(P)-binding Rossmann-like Domain"/>
    <property type="match status" value="1"/>
</dbReference>
<evidence type="ECO:0000256" key="1">
    <source>
        <dbReference type="ARBA" id="ARBA00001957"/>
    </source>
</evidence>
<dbReference type="InterPro" id="IPR010071">
    <property type="entry name" value="AA_adenyl_dom"/>
</dbReference>
<keyword evidence="4" id="KW-0436">Ligase</keyword>
<dbReference type="PROSITE" id="PS50075">
    <property type="entry name" value="CARRIER"/>
    <property type="match status" value="1"/>
</dbReference>
<dbReference type="InterPro" id="IPR020845">
    <property type="entry name" value="AMP-binding_CS"/>
</dbReference>
<comment type="caution">
    <text evidence="6">The sequence shown here is derived from an EMBL/GenBank/DDBJ whole genome shotgun (WGS) entry which is preliminary data.</text>
</comment>
<dbReference type="PANTHER" id="PTHR45527">
    <property type="entry name" value="NONRIBOSOMAL PEPTIDE SYNTHETASE"/>
    <property type="match status" value="1"/>
</dbReference>
<dbReference type="InterPro" id="IPR045851">
    <property type="entry name" value="AMP-bd_C_sf"/>
</dbReference>
<evidence type="ECO:0000313" key="6">
    <source>
        <dbReference type="EMBL" id="GAA2501656.1"/>
    </source>
</evidence>
<dbReference type="Gene3D" id="3.40.50.980">
    <property type="match status" value="2"/>
</dbReference>
<keyword evidence="3" id="KW-0597">Phosphoprotein</keyword>
<dbReference type="Pfam" id="PF00668">
    <property type="entry name" value="Condensation"/>
    <property type="match status" value="1"/>
</dbReference>
<reference evidence="7" key="1">
    <citation type="journal article" date="2019" name="Int. J. Syst. Evol. Microbiol.">
        <title>The Global Catalogue of Microorganisms (GCM) 10K type strain sequencing project: providing services to taxonomists for standard genome sequencing and annotation.</title>
        <authorList>
            <consortium name="The Broad Institute Genomics Platform"/>
            <consortium name="The Broad Institute Genome Sequencing Center for Infectious Disease"/>
            <person name="Wu L."/>
            <person name="Ma J."/>
        </authorList>
    </citation>
    <scope>NUCLEOTIDE SEQUENCE [LARGE SCALE GENOMIC DNA]</scope>
    <source>
        <strain evidence="7">JCM 5062</strain>
    </source>
</reference>
<dbReference type="InterPro" id="IPR036291">
    <property type="entry name" value="NAD(P)-bd_dom_sf"/>
</dbReference>
<dbReference type="SMART" id="SM00823">
    <property type="entry name" value="PKS_PP"/>
    <property type="match status" value="1"/>
</dbReference>
<dbReference type="SUPFAM" id="SSF52777">
    <property type="entry name" value="CoA-dependent acyltransferases"/>
    <property type="match status" value="2"/>
</dbReference>
<dbReference type="PANTHER" id="PTHR45527:SF1">
    <property type="entry name" value="FATTY ACID SYNTHASE"/>
    <property type="match status" value="1"/>
</dbReference>
<dbReference type="NCBIfam" id="TIGR01746">
    <property type="entry name" value="Thioester-redct"/>
    <property type="match status" value="1"/>
</dbReference>
<dbReference type="Pfam" id="PF13193">
    <property type="entry name" value="AMP-binding_C"/>
    <property type="match status" value="1"/>
</dbReference>
<dbReference type="InterPro" id="IPR013120">
    <property type="entry name" value="FAR_NAD-bd"/>
</dbReference>